<gene>
    <name evidence="1" type="ORF">JR316_008404</name>
</gene>
<reference evidence="1" key="1">
    <citation type="submission" date="2021-02" db="EMBL/GenBank/DDBJ databases">
        <title>Psilocybe cubensis genome.</title>
        <authorList>
            <person name="Mckernan K.J."/>
            <person name="Crawford S."/>
            <person name="Trippe A."/>
            <person name="Kane L.T."/>
            <person name="Mclaughlin S."/>
        </authorList>
    </citation>
    <scope>NUCLEOTIDE SEQUENCE [LARGE SCALE GENOMIC DNA]</scope>
    <source>
        <strain evidence="1">MGC-MH-2018</strain>
    </source>
</reference>
<dbReference type="InterPro" id="IPR032675">
    <property type="entry name" value="LRR_dom_sf"/>
</dbReference>
<accession>A0A8H7XVC1</accession>
<sequence>MHADHLASIQLLSSEALSEIFLKGLLAIDYELFADSLLRIITPRSTNLRVLEVSQMCRLNMDIIQGFKKLRRVKLEMENVRVAPRMRTDFVRELACLEELEELELYFILPKSPVPPIQERVQFRSLKTLRLYTTVVGLHHFLNSLEAEKLVDLDIFFTIAELDYSKYYPSDIVKTAALLQQSLSDINSISQVIRTIKMTCLDIAVMVSHTTLYHILRCKHLKLLSLPLDVDGRMLSSLFSRGEVWPAVEQLRFFPSLPLAPNASVLLASELHPFTVLFPNLKELWVPVSFNFLASNAIEPVEGTPSYHQLRKLHFQWISTESDDQDRRSEFGPSKALDTEEGAEEIEFLARRIAQSFPHVEKVSAMCDYVADAWFDRLLASVKRAQSHISRQAIRWSFIL</sequence>
<proteinExistence type="predicted"/>
<evidence type="ECO:0000313" key="1">
    <source>
        <dbReference type="EMBL" id="KAG5166320.1"/>
    </source>
</evidence>
<organism evidence="1">
    <name type="scientific">Psilocybe cubensis</name>
    <name type="common">Psychedelic mushroom</name>
    <name type="synonym">Stropharia cubensis</name>
    <dbReference type="NCBI Taxonomy" id="181762"/>
    <lineage>
        <taxon>Eukaryota</taxon>
        <taxon>Fungi</taxon>
        <taxon>Dikarya</taxon>
        <taxon>Basidiomycota</taxon>
        <taxon>Agaricomycotina</taxon>
        <taxon>Agaricomycetes</taxon>
        <taxon>Agaricomycetidae</taxon>
        <taxon>Agaricales</taxon>
        <taxon>Agaricineae</taxon>
        <taxon>Strophariaceae</taxon>
        <taxon>Psilocybe</taxon>
    </lineage>
</organism>
<comment type="caution">
    <text evidence="1">The sequence shown here is derived from an EMBL/GenBank/DDBJ whole genome shotgun (WGS) entry which is preliminary data.</text>
</comment>
<name>A0A8H7XVC1_PSICU</name>
<dbReference type="AlphaFoldDB" id="A0A8H7XVC1"/>
<dbReference type="Gene3D" id="3.80.10.10">
    <property type="entry name" value="Ribonuclease Inhibitor"/>
    <property type="match status" value="1"/>
</dbReference>
<dbReference type="EMBL" id="JAFIQS010000008">
    <property type="protein sequence ID" value="KAG5166320.1"/>
    <property type="molecule type" value="Genomic_DNA"/>
</dbReference>
<evidence type="ECO:0008006" key="2">
    <source>
        <dbReference type="Google" id="ProtNLM"/>
    </source>
</evidence>
<protein>
    <recommendedName>
        <fullName evidence="2">F-box domain-containing protein</fullName>
    </recommendedName>
</protein>